<evidence type="ECO:0000256" key="5">
    <source>
        <dbReference type="RuleBase" id="RU000461"/>
    </source>
</evidence>
<evidence type="ECO:0000313" key="7">
    <source>
        <dbReference type="Proteomes" id="UP000789901"/>
    </source>
</evidence>
<keyword evidence="5" id="KW-0503">Monooxygenase</keyword>
<evidence type="ECO:0000256" key="3">
    <source>
        <dbReference type="ARBA" id="ARBA00022723"/>
    </source>
</evidence>
<accession>A0ABN7UMC5</accession>
<keyword evidence="7" id="KW-1185">Reference proteome</keyword>
<sequence>MNKYFSEPKVIGNIRESLSQIVAKPIANVILGEELDKMRFAPKFLFYIHPSLYKFIAMIPLKFGWNPIAQHRDIFVQRCKPIIEERIRQRKNLGEKYIQKDDVLDFLISESGTDIVDDKLLDHIFGAIYIIVFAEYGGRPDLWNELYEEQLKIHNESNGYLSTEDVNKKMVKLECFLKESFRYSASADLAFNNKFFGETSNEFQPKRHITSYSNGKTVHSPATKVDRSFVTFGGGKHACPGRFFAVNEIKICLHKLILKYNIRTESGKIVSPVKIFTYKLPPVAGLIFENRN</sequence>
<dbReference type="InterPro" id="IPR036396">
    <property type="entry name" value="Cyt_P450_sf"/>
</dbReference>
<comment type="similarity">
    <text evidence="2 5">Belongs to the cytochrome P450 family.</text>
</comment>
<dbReference type="Pfam" id="PF00067">
    <property type="entry name" value="p450"/>
    <property type="match status" value="1"/>
</dbReference>
<name>A0ABN7UMC5_GIGMA</name>
<evidence type="ECO:0000313" key="6">
    <source>
        <dbReference type="EMBL" id="CAG8615525.1"/>
    </source>
</evidence>
<dbReference type="InterPro" id="IPR001128">
    <property type="entry name" value="Cyt_P450"/>
</dbReference>
<reference evidence="6 7" key="1">
    <citation type="submission" date="2021-06" db="EMBL/GenBank/DDBJ databases">
        <authorList>
            <person name="Kallberg Y."/>
            <person name="Tangrot J."/>
            <person name="Rosling A."/>
        </authorList>
    </citation>
    <scope>NUCLEOTIDE SEQUENCE [LARGE SCALE GENOMIC DNA]</scope>
    <source>
        <strain evidence="6 7">120-4 pot B 10/14</strain>
    </source>
</reference>
<keyword evidence="5" id="KW-0349">Heme</keyword>
<organism evidence="6 7">
    <name type="scientific">Gigaspora margarita</name>
    <dbReference type="NCBI Taxonomy" id="4874"/>
    <lineage>
        <taxon>Eukaryota</taxon>
        <taxon>Fungi</taxon>
        <taxon>Fungi incertae sedis</taxon>
        <taxon>Mucoromycota</taxon>
        <taxon>Glomeromycotina</taxon>
        <taxon>Glomeromycetes</taxon>
        <taxon>Diversisporales</taxon>
        <taxon>Gigasporaceae</taxon>
        <taxon>Gigaspora</taxon>
    </lineage>
</organism>
<gene>
    <name evidence="6" type="ORF">GMARGA_LOCUS7573</name>
</gene>
<comment type="cofactor">
    <cofactor evidence="1">
        <name>heme</name>
        <dbReference type="ChEBI" id="CHEBI:30413"/>
    </cofactor>
</comment>
<evidence type="ECO:0000256" key="4">
    <source>
        <dbReference type="ARBA" id="ARBA00023004"/>
    </source>
</evidence>
<keyword evidence="3 5" id="KW-0479">Metal-binding</keyword>
<dbReference type="Gene3D" id="1.10.630.10">
    <property type="entry name" value="Cytochrome P450"/>
    <property type="match status" value="2"/>
</dbReference>
<keyword evidence="5" id="KW-0560">Oxidoreductase</keyword>
<dbReference type="EMBL" id="CAJVQB010003708">
    <property type="protein sequence ID" value="CAG8615525.1"/>
    <property type="molecule type" value="Genomic_DNA"/>
</dbReference>
<dbReference type="PANTHER" id="PTHR46206">
    <property type="entry name" value="CYTOCHROME P450"/>
    <property type="match status" value="1"/>
</dbReference>
<comment type="caution">
    <text evidence="6">The sequence shown here is derived from an EMBL/GenBank/DDBJ whole genome shotgun (WGS) entry which is preliminary data.</text>
</comment>
<protein>
    <submittedName>
        <fullName evidence="6">25525_t:CDS:1</fullName>
    </submittedName>
</protein>
<dbReference type="InterPro" id="IPR017972">
    <property type="entry name" value="Cyt_P450_CS"/>
</dbReference>
<evidence type="ECO:0000256" key="2">
    <source>
        <dbReference type="ARBA" id="ARBA00010617"/>
    </source>
</evidence>
<proteinExistence type="inferred from homology"/>
<dbReference type="SUPFAM" id="SSF48264">
    <property type="entry name" value="Cytochrome P450"/>
    <property type="match status" value="1"/>
</dbReference>
<dbReference type="PROSITE" id="PS00086">
    <property type="entry name" value="CYTOCHROME_P450"/>
    <property type="match status" value="1"/>
</dbReference>
<keyword evidence="4 5" id="KW-0408">Iron</keyword>
<dbReference type="Proteomes" id="UP000789901">
    <property type="component" value="Unassembled WGS sequence"/>
</dbReference>
<evidence type="ECO:0000256" key="1">
    <source>
        <dbReference type="ARBA" id="ARBA00001971"/>
    </source>
</evidence>